<dbReference type="OrthoDB" id="4552598at2"/>
<feature type="transmembrane region" description="Helical" evidence="1">
    <location>
        <begin position="65"/>
        <end position="89"/>
    </location>
</feature>
<keyword evidence="1" id="KW-0812">Transmembrane</keyword>
<organism evidence="3 4">
    <name type="scientific">Nonomuraea fuscirosea</name>
    <dbReference type="NCBI Taxonomy" id="1291556"/>
    <lineage>
        <taxon>Bacteria</taxon>
        <taxon>Bacillati</taxon>
        <taxon>Actinomycetota</taxon>
        <taxon>Actinomycetes</taxon>
        <taxon>Streptosporangiales</taxon>
        <taxon>Streptosporangiaceae</taxon>
        <taxon>Nonomuraea</taxon>
    </lineage>
</organism>
<feature type="domain" description="DUF1206" evidence="2">
    <location>
        <begin position="203"/>
        <end position="272"/>
    </location>
</feature>
<protein>
    <submittedName>
        <fullName evidence="3">Uncharacterized protein DUF1206</fullName>
    </submittedName>
</protein>
<dbReference type="InterPro" id="IPR009597">
    <property type="entry name" value="DUF1206"/>
</dbReference>
<dbReference type="Proteomes" id="UP000238312">
    <property type="component" value="Unassembled WGS sequence"/>
</dbReference>
<evidence type="ECO:0000259" key="2">
    <source>
        <dbReference type="Pfam" id="PF06724"/>
    </source>
</evidence>
<dbReference type="Pfam" id="PF06724">
    <property type="entry name" value="DUF1206"/>
    <property type="match status" value="3"/>
</dbReference>
<evidence type="ECO:0000256" key="1">
    <source>
        <dbReference type="SAM" id="Phobius"/>
    </source>
</evidence>
<dbReference type="RefSeq" id="WP_106248593.1">
    <property type="nucleotide sequence ID" value="NZ_PVNG01000021.1"/>
</dbReference>
<feature type="transmembrane region" description="Helical" evidence="1">
    <location>
        <begin position="246"/>
        <end position="267"/>
    </location>
</feature>
<feature type="domain" description="DUF1206" evidence="2">
    <location>
        <begin position="26"/>
        <end position="94"/>
    </location>
</feature>
<gene>
    <name evidence="3" type="ORF">B0I32_121134</name>
</gene>
<keyword evidence="1" id="KW-0472">Membrane</keyword>
<reference evidence="3 4" key="1">
    <citation type="submission" date="2018-03" db="EMBL/GenBank/DDBJ databases">
        <title>Genomic Encyclopedia of Type Strains, Phase III (KMG-III): the genomes of soil and plant-associated and newly described type strains.</title>
        <authorList>
            <person name="Whitman W."/>
        </authorList>
    </citation>
    <scope>NUCLEOTIDE SEQUENCE [LARGE SCALE GENOMIC DNA]</scope>
    <source>
        <strain evidence="3 4">CGMCC 4.7104</strain>
    </source>
</reference>
<name>A0A2T0MMF8_9ACTN</name>
<evidence type="ECO:0000313" key="4">
    <source>
        <dbReference type="Proteomes" id="UP000238312"/>
    </source>
</evidence>
<dbReference type="EMBL" id="PVNG01000021">
    <property type="protein sequence ID" value="PRX59030.1"/>
    <property type="molecule type" value="Genomic_DNA"/>
</dbReference>
<feature type="transmembrane region" description="Helical" evidence="1">
    <location>
        <begin position="197"/>
        <end position="226"/>
    </location>
</feature>
<sequence length="277" mass="28945">MTVKSGARSAGRQAASSRWLEWLARAGFAACGVNYLLIGVLAVQIGMGAGGEAADASGAMHAVVAYPGGFIALWLVAIGFAGLALWRLAEVVYGQASPNGATAVKRLASLGRAVVYLALCIGIVVFLLGVGSRRSGNNQSKDATATLMSYPGGRWLVLLIGLGVVAVGISMIVEAVRRKFTDNLHMNHMGARTRATVKVLGFVGIFARGSVFAVLGVFLVITAATFDSEKAQGLDGALRKFTLTPLGPWLLVAVALGLVTFGVYSCFEARWRKTEPG</sequence>
<dbReference type="AlphaFoldDB" id="A0A2T0MMF8"/>
<comment type="caution">
    <text evidence="3">The sequence shown here is derived from an EMBL/GenBank/DDBJ whole genome shotgun (WGS) entry which is preliminary data.</text>
</comment>
<proteinExistence type="predicted"/>
<feature type="transmembrane region" description="Helical" evidence="1">
    <location>
        <begin position="22"/>
        <end position="45"/>
    </location>
</feature>
<keyword evidence="4" id="KW-1185">Reference proteome</keyword>
<accession>A0A2T0MMF8</accession>
<feature type="transmembrane region" description="Helical" evidence="1">
    <location>
        <begin position="155"/>
        <end position="176"/>
    </location>
</feature>
<keyword evidence="1" id="KW-1133">Transmembrane helix</keyword>
<feature type="domain" description="DUF1206" evidence="2">
    <location>
        <begin position="110"/>
        <end position="178"/>
    </location>
</feature>
<evidence type="ECO:0000313" key="3">
    <source>
        <dbReference type="EMBL" id="PRX59030.1"/>
    </source>
</evidence>
<feature type="transmembrane region" description="Helical" evidence="1">
    <location>
        <begin position="110"/>
        <end position="130"/>
    </location>
</feature>